<sequence>MSTTDDARQYAPATQRNREPILEILRRVLPAKGTVLEVASGTGEHAVFFAPRLKPRQWLPSDANPLMRASIADWSAYEPADNLYPPLDIDVQTPSWSVEKESPVDWETSPLKAIVSINLIHIAPWSACLGLIAGASRLLPPGGVLYLYGPFKRNGQHTAASNAAFDASLQASNPDWGVRDLEDVVAIAQDQHLVLEQIYPMPANNLSVVFHHT</sequence>
<reference evidence="1 2" key="1">
    <citation type="submission" date="2008-07" db="EMBL/GenBank/DDBJ databases">
        <authorList>
            <person name="Tandeau de Marsac N."/>
            <person name="Ferriera S."/>
            <person name="Johnson J."/>
            <person name="Kravitz S."/>
            <person name="Beeson K."/>
            <person name="Sutton G."/>
            <person name="Rogers Y.-H."/>
            <person name="Friedman R."/>
            <person name="Frazier M."/>
            <person name="Venter J.C."/>
        </authorList>
    </citation>
    <scope>NUCLEOTIDE SEQUENCE [LARGE SCALE GENOMIC DNA]</scope>
    <source>
        <strain evidence="1 2">PCC 7420</strain>
    </source>
</reference>
<dbReference type="Proteomes" id="UP000003835">
    <property type="component" value="Unassembled WGS sequence"/>
</dbReference>
<dbReference type="PANTHER" id="PTHR20974:SF0">
    <property type="entry name" value="UPF0585 PROTEIN CG18661"/>
    <property type="match status" value="1"/>
</dbReference>
<dbReference type="STRING" id="118168.MC7420_6067"/>
<dbReference type="OrthoDB" id="450870at2"/>
<gene>
    <name evidence="1" type="ORF">MC7420_6067</name>
</gene>
<evidence type="ECO:0000313" key="2">
    <source>
        <dbReference type="Proteomes" id="UP000003835"/>
    </source>
</evidence>
<dbReference type="HOGENOM" id="CLU_067698_2_0_3"/>
<dbReference type="RefSeq" id="WP_006101920.1">
    <property type="nucleotide sequence ID" value="NZ_DS989852.1"/>
</dbReference>
<dbReference type="InterPro" id="IPR029063">
    <property type="entry name" value="SAM-dependent_MTases_sf"/>
</dbReference>
<evidence type="ECO:0008006" key="3">
    <source>
        <dbReference type="Google" id="ProtNLM"/>
    </source>
</evidence>
<evidence type="ECO:0000313" key="1">
    <source>
        <dbReference type="EMBL" id="EDX74589.1"/>
    </source>
</evidence>
<name>B4VTN8_9CYAN</name>
<dbReference type="Gene3D" id="3.40.50.150">
    <property type="entry name" value="Vaccinia Virus protein VP39"/>
    <property type="match status" value="1"/>
</dbReference>
<dbReference type="PANTHER" id="PTHR20974">
    <property type="entry name" value="UPF0585 PROTEIN CG18661"/>
    <property type="match status" value="1"/>
</dbReference>
<dbReference type="Pfam" id="PF06080">
    <property type="entry name" value="DUF938"/>
    <property type="match status" value="1"/>
</dbReference>
<keyword evidence="2" id="KW-1185">Reference proteome</keyword>
<dbReference type="InterPro" id="IPR010342">
    <property type="entry name" value="DUF938"/>
</dbReference>
<dbReference type="AlphaFoldDB" id="B4VTN8"/>
<dbReference type="EMBL" id="DS989852">
    <property type="protein sequence ID" value="EDX74589.1"/>
    <property type="molecule type" value="Genomic_DNA"/>
</dbReference>
<proteinExistence type="predicted"/>
<dbReference type="eggNOG" id="COG2226">
    <property type="taxonomic scope" value="Bacteria"/>
</dbReference>
<accession>B4VTN8</accession>
<organism evidence="1 2">
    <name type="scientific">Coleofasciculus chthonoplastes PCC 7420</name>
    <dbReference type="NCBI Taxonomy" id="118168"/>
    <lineage>
        <taxon>Bacteria</taxon>
        <taxon>Bacillati</taxon>
        <taxon>Cyanobacteriota</taxon>
        <taxon>Cyanophyceae</taxon>
        <taxon>Coleofasciculales</taxon>
        <taxon>Coleofasciculaceae</taxon>
        <taxon>Coleofasciculus</taxon>
    </lineage>
</organism>
<dbReference type="SUPFAM" id="SSF53335">
    <property type="entry name" value="S-adenosyl-L-methionine-dependent methyltransferases"/>
    <property type="match status" value="1"/>
</dbReference>
<protein>
    <recommendedName>
        <fullName evidence="3">SAM-dependent methyltransferase</fullName>
    </recommendedName>
</protein>